<comment type="caution">
    <text evidence="3">The sequence shown here is derived from an EMBL/GenBank/DDBJ whole genome shotgun (WGS) entry which is preliminary data.</text>
</comment>
<dbReference type="Pfam" id="PF00563">
    <property type="entry name" value="EAL"/>
    <property type="match status" value="1"/>
</dbReference>
<dbReference type="SUPFAM" id="SSF141868">
    <property type="entry name" value="EAL domain-like"/>
    <property type="match status" value="1"/>
</dbReference>
<proteinExistence type="predicted"/>
<dbReference type="InterPro" id="IPR035919">
    <property type="entry name" value="EAL_sf"/>
</dbReference>
<dbReference type="InterPro" id="IPR029787">
    <property type="entry name" value="Nucleotide_cyclase"/>
</dbReference>
<gene>
    <name evidence="3" type="ORF">NC595_07075</name>
</gene>
<dbReference type="SUPFAM" id="SSF55073">
    <property type="entry name" value="Nucleotide cyclase"/>
    <property type="match status" value="1"/>
</dbReference>
<keyword evidence="4" id="KW-1185">Reference proteome</keyword>
<dbReference type="InterPro" id="IPR001633">
    <property type="entry name" value="EAL_dom"/>
</dbReference>
<dbReference type="SMART" id="SM00267">
    <property type="entry name" value="GGDEF"/>
    <property type="match status" value="1"/>
</dbReference>
<dbReference type="Gene3D" id="3.20.20.450">
    <property type="entry name" value="EAL domain"/>
    <property type="match status" value="1"/>
</dbReference>
<reference evidence="3 4" key="1">
    <citation type="submission" date="2022-06" db="EMBL/GenBank/DDBJ databases">
        <title>Dyella sp. Sa strain:Sa Genome sequencing.</title>
        <authorList>
            <person name="Park S."/>
        </authorList>
    </citation>
    <scope>NUCLEOTIDE SEQUENCE [LARGE SCALE GENOMIC DNA]</scope>
    <source>
        <strain evidence="3 4">Sa</strain>
    </source>
</reference>
<dbReference type="PANTHER" id="PTHR33121">
    <property type="entry name" value="CYCLIC DI-GMP PHOSPHODIESTERASE PDEF"/>
    <property type="match status" value="1"/>
</dbReference>
<dbReference type="CDD" id="cd04598">
    <property type="entry name" value="CBS_pair_GGDEF_EAL"/>
    <property type="match status" value="1"/>
</dbReference>
<sequence>MQQSLSTRWRLEVGDAMNPASGHDRGGSLLDQATGGAGLRAVFQPIVRLDTLAVVAHEGLSRPAESASGLSVLDMLDLARAKGRLGEFELLAARTVCGAFAAQGGHGRLLVNLSAQAILHGGLRPDEVIAVLAGAGVGLDRITVEITERDIVEDPAELAHALGYLRARGARIALDDFGNGHSNFEMWNELHPEAVKIDRYLVNGLARSAEKLAIVRALCSVAETLGAELVGEGVEQAEDLRMLRELGITYAQGYLLGLPLPHLVGEVRDEAREAIRSQSVPVPPRPRGPVTQRPLQAGHMVIAAPHLDACQLNDDVAALFARHESLHAVAVTEHDRPVGLINRRVFAERMAQPFARELFGRKPCAVFMHAEPLLCDEQQSLDSLTDVLRGEDQRYLTDGFIVTRDGRYLGLGTGESLVRRVTEQRIEAARYANPLTFLPGNIPVTEHIERLMREQRPFVAAYVDLNDFKPFNDQYGYFRGDEMIRLLAAILTARIDARHDFVGHIGGDDFMVLFQSGDWEARCTDIIAEFNQRARSLFDDEDLARGGIEGEDRRGARQFFALTTVSIGAVQVPAQAPRRPELIATLAARAKRHAKRGRLGFHRLAAVPGELLDPAA</sequence>
<feature type="domain" description="GGDEF" evidence="2">
    <location>
        <begin position="456"/>
        <end position="609"/>
    </location>
</feature>
<evidence type="ECO:0000259" key="2">
    <source>
        <dbReference type="PROSITE" id="PS50887"/>
    </source>
</evidence>
<dbReference type="SMART" id="SM00052">
    <property type="entry name" value="EAL"/>
    <property type="match status" value="1"/>
</dbReference>
<dbReference type="Gene3D" id="3.30.70.270">
    <property type="match status" value="1"/>
</dbReference>
<dbReference type="Pfam" id="PF00990">
    <property type="entry name" value="GGDEF"/>
    <property type="match status" value="1"/>
</dbReference>
<dbReference type="NCBIfam" id="TIGR00254">
    <property type="entry name" value="GGDEF"/>
    <property type="match status" value="1"/>
</dbReference>
<name>A0ABT1F9M7_9GAMM</name>
<protein>
    <submittedName>
        <fullName evidence="3">GGDEF domain-containing protein</fullName>
    </submittedName>
</protein>
<dbReference type="InterPro" id="IPR050706">
    <property type="entry name" value="Cyclic-di-GMP_PDE-like"/>
</dbReference>
<accession>A0ABT1F9M7</accession>
<dbReference type="PROSITE" id="PS50883">
    <property type="entry name" value="EAL"/>
    <property type="match status" value="1"/>
</dbReference>
<dbReference type="CDD" id="cd01948">
    <property type="entry name" value="EAL"/>
    <property type="match status" value="1"/>
</dbReference>
<dbReference type="SUPFAM" id="SSF54631">
    <property type="entry name" value="CBS-domain pair"/>
    <property type="match status" value="1"/>
</dbReference>
<dbReference type="EMBL" id="JAMZEK010000001">
    <property type="protein sequence ID" value="MCP1373820.1"/>
    <property type="molecule type" value="Genomic_DNA"/>
</dbReference>
<dbReference type="InterPro" id="IPR046342">
    <property type="entry name" value="CBS_dom_sf"/>
</dbReference>
<dbReference type="PROSITE" id="PS50887">
    <property type="entry name" value="GGDEF"/>
    <property type="match status" value="1"/>
</dbReference>
<evidence type="ECO:0000259" key="1">
    <source>
        <dbReference type="PROSITE" id="PS50883"/>
    </source>
</evidence>
<dbReference type="InterPro" id="IPR000160">
    <property type="entry name" value="GGDEF_dom"/>
</dbReference>
<feature type="domain" description="EAL" evidence="1">
    <location>
        <begin position="23"/>
        <end position="273"/>
    </location>
</feature>
<evidence type="ECO:0000313" key="3">
    <source>
        <dbReference type="EMBL" id="MCP1373820.1"/>
    </source>
</evidence>
<dbReference type="Proteomes" id="UP001204615">
    <property type="component" value="Unassembled WGS sequence"/>
</dbReference>
<evidence type="ECO:0000313" key="4">
    <source>
        <dbReference type="Proteomes" id="UP001204615"/>
    </source>
</evidence>
<dbReference type="InterPro" id="IPR043128">
    <property type="entry name" value="Rev_trsase/Diguanyl_cyclase"/>
</dbReference>
<dbReference type="PANTHER" id="PTHR33121:SF76">
    <property type="entry name" value="SIGNALING PROTEIN"/>
    <property type="match status" value="1"/>
</dbReference>
<dbReference type="RefSeq" id="WP_253565634.1">
    <property type="nucleotide sequence ID" value="NZ_JAMZEK010000001.1"/>
</dbReference>
<dbReference type="CDD" id="cd01949">
    <property type="entry name" value="GGDEF"/>
    <property type="match status" value="1"/>
</dbReference>
<organism evidence="3 4">
    <name type="scientific">Dyella lutea</name>
    <dbReference type="NCBI Taxonomy" id="2950441"/>
    <lineage>
        <taxon>Bacteria</taxon>
        <taxon>Pseudomonadati</taxon>
        <taxon>Pseudomonadota</taxon>
        <taxon>Gammaproteobacteria</taxon>
        <taxon>Lysobacterales</taxon>
        <taxon>Rhodanobacteraceae</taxon>
        <taxon>Dyella</taxon>
    </lineage>
</organism>